<feature type="binding site" evidence="4">
    <location>
        <position position="321"/>
    </location>
    <ligand>
        <name>Fe cation</name>
        <dbReference type="ChEBI" id="CHEBI:24875"/>
        <note>catalytic</note>
    </ligand>
</feature>
<keyword evidence="2 4" id="KW-0479">Metal-binding</keyword>
<evidence type="ECO:0000256" key="3">
    <source>
        <dbReference type="ARBA" id="ARBA00023004"/>
    </source>
</evidence>
<evidence type="ECO:0000313" key="6">
    <source>
        <dbReference type="EMBL" id="CEM27487.1"/>
    </source>
</evidence>
<dbReference type="AlphaFoldDB" id="A0A0G4GDL2"/>
<dbReference type="PANTHER" id="PTHR10543:SF138">
    <property type="entry name" value="CAROTENOID OXYGENASE"/>
    <property type="match status" value="1"/>
</dbReference>
<feature type="binding site" evidence="4">
    <location>
        <position position="374"/>
    </location>
    <ligand>
        <name>Fe cation</name>
        <dbReference type="ChEBI" id="CHEBI:24875"/>
        <note>catalytic</note>
    </ligand>
</feature>
<dbReference type="InParanoid" id="A0A0G4GDL2"/>
<feature type="chain" id="PRO_5005190046" description="Carotenoid oxygenase" evidence="5">
    <location>
        <begin position="17"/>
        <end position="659"/>
    </location>
</feature>
<dbReference type="GO" id="GO:0016121">
    <property type="term" value="P:carotene catabolic process"/>
    <property type="evidence" value="ECO:0007669"/>
    <property type="project" value="TreeGrafter"/>
</dbReference>
<reference evidence="6 7" key="1">
    <citation type="submission" date="2014-11" db="EMBL/GenBank/DDBJ databases">
        <authorList>
            <person name="Zhu J."/>
            <person name="Qi W."/>
            <person name="Song R."/>
        </authorList>
    </citation>
    <scope>NUCLEOTIDE SEQUENCE [LARGE SCALE GENOMIC DNA]</scope>
</reference>
<evidence type="ECO:0000256" key="1">
    <source>
        <dbReference type="ARBA" id="ARBA00006787"/>
    </source>
</evidence>
<accession>A0A0G4GDL2</accession>
<organism evidence="6 7">
    <name type="scientific">Vitrella brassicaformis (strain CCMP3155)</name>
    <dbReference type="NCBI Taxonomy" id="1169540"/>
    <lineage>
        <taxon>Eukaryota</taxon>
        <taxon>Sar</taxon>
        <taxon>Alveolata</taxon>
        <taxon>Colpodellida</taxon>
        <taxon>Vitrellaceae</taxon>
        <taxon>Vitrella</taxon>
    </lineage>
</organism>
<comment type="similarity">
    <text evidence="1">Belongs to the carotenoid oxygenase family.</text>
</comment>
<dbReference type="GO" id="GO:0046872">
    <property type="term" value="F:metal ion binding"/>
    <property type="evidence" value="ECO:0007669"/>
    <property type="project" value="UniProtKB-KW"/>
</dbReference>
<keyword evidence="7" id="KW-1185">Reference proteome</keyword>
<feature type="signal peptide" evidence="5">
    <location>
        <begin position="1"/>
        <end position="16"/>
    </location>
</feature>
<keyword evidence="3 4" id="KW-0408">Iron</keyword>
<dbReference type="Pfam" id="PF03055">
    <property type="entry name" value="RPE65"/>
    <property type="match status" value="1"/>
</dbReference>
<dbReference type="STRING" id="1169540.A0A0G4GDL2"/>
<keyword evidence="5" id="KW-0732">Signal</keyword>
<evidence type="ECO:0000256" key="5">
    <source>
        <dbReference type="SAM" id="SignalP"/>
    </source>
</evidence>
<dbReference type="PANTHER" id="PTHR10543">
    <property type="entry name" value="BETA-CAROTENE DIOXYGENASE"/>
    <property type="match status" value="1"/>
</dbReference>
<dbReference type="EMBL" id="CDMY01000635">
    <property type="protein sequence ID" value="CEM27487.1"/>
    <property type="molecule type" value="Genomic_DNA"/>
</dbReference>
<dbReference type="OrthoDB" id="412415at2759"/>
<comment type="cofactor">
    <cofactor evidence="4">
        <name>Fe(2+)</name>
        <dbReference type="ChEBI" id="CHEBI:29033"/>
    </cofactor>
    <text evidence="4">Binds 1 Fe(2+) ion per subunit.</text>
</comment>
<name>A0A0G4GDL2_VITBC</name>
<dbReference type="Proteomes" id="UP000041254">
    <property type="component" value="Unassembled WGS sequence"/>
</dbReference>
<gene>
    <name evidence="6" type="ORF">Vbra_17477</name>
</gene>
<dbReference type="OMA" id="CIDHPHV"/>
<dbReference type="PhylomeDB" id="A0A0G4GDL2"/>
<sequence>MLLVLMVLISVHVSYGRLVGHMQHFAFTPLTATSQRRSLRTLLNQQRRVEQRVSQVQPVDINAPAPAQVRIPLSHFPLTREDGVDVVDPAAEELAKFDGDFDRDDWAAVFRTQRAEFAYRIHHVEGTIPRDLNGTFWKIGPALFKRGNSTIANFNDGDGYLTGISFQDGQAWLRSRYVVTPDYRQESAAEQFLFRGCFGTRRQPNTPYSHRQRLTGLIRRLRGSSEEPSQIEHLAENAFDARLKTPPNTNVALFPQKDGNAPHLLALHEAGPPFAVEMSDLSTEGKEDFEGSVRTEGQTAGIFGRWLDSRMGMGAEAVNAHPKVDTESGNVAMYTWQTQPLRGSMKVFIREWAPDGTLLSTTPHTMPDCCAAPHDWALTQSYYVLPDPAMCLHLMPFLMGKKGPAQCMEYLDRPLRFHLVPRPNGPRAGTEPILVDVGRAGLPMHMAGFDDQHGNVVIYSEAWNDDMLEMLEDAESLYGHSDHYWPDFASFPKISLYRIVVDVRSSPPRVIEHRMTPGLERLSIAHPRPHPSREALPFRHLYSMLCHSKGGRCASPPQGCVRLDVASGEADAWHAGRRAFTSQPASATTEGASQVPSDEMAGWLLTFVHDVEAGRPYVAILDPKAVHRGPVAKVWLEHHVPWGIHTTYVPNVHMKPIDD</sequence>
<dbReference type="GO" id="GO:0010436">
    <property type="term" value="F:carotenoid dioxygenase activity"/>
    <property type="evidence" value="ECO:0007669"/>
    <property type="project" value="TreeGrafter"/>
</dbReference>
<evidence type="ECO:0000256" key="4">
    <source>
        <dbReference type="PIRSR" id="PIRSR604294-1"/>
    </source>
</evidence>
<dbReference type="VEuPathDB" id="CryptoDB:Vbra_17477"/>
<feature type="binding site" evidence="4">
    <location>
        <position position="645"/>
    </location>
    <ligand>
        <name>Fe cation</name>
        <dbReference type="ChEBI" id="CHEBI:24875"/>
        <note>catalytic</note>
    </ligand>
</feature>
<evidence type="ECO:0000313" key="7">
    <source>
        <dbReference type="Proteomes" id="UP000041254"/>
    </source>
</evidence>
<protein>
    <recommendedName>
        <fullName evidence="8">Carotenoid oxygenase</fullName>
    </recommendedName>
</protein>
<proteinExistence type="inferred from homology"/>
<dbReference type="InterPro" id="IPR004294">
    <property type="entry name" value="Carotenoid_Oase"/>
</dbReference>
<evidence type="ECO:0008006" key="8">
    <source>
        <dbReference type="Google" id="ProtNLM"/>
    </source>
</evidence>
<evidence type="ECO:0000256" key="2">
    <source>
        <dbReference type="ARBA" id="ARBA00022723"/>
    </source>
</evidence>